<dbReference type="Proteomes" id="UP001642406">
    <property type="component" value="Unassembled WGS sequence"/>
</dbReference>
<gene>
    <name evidence="1" type="ORF">SBRCBS47491_005305</name>
</gene>
<evidence type="ECO:0000313" key="2">
    <source>
        <dbReference type="Proteomes" id="UP001642406"/>
    </source>
</evidence>
<accession>A0ABP0BWF4</accession>
<reference evidence="1 2" key="1">
    <citation type="submission" date="2024-01" db="EMBL/GenBank/DDBJ databases">
        <authorList>
            <person name="Allen C."/>
            <person name="Tagirdzhanova G."/>
        </authorList>
    </citation>
    <scope>NUCLEOTIDE SEQUENCE [LARGE SCALE GENOMIC DNA]</scope>
</reference>
<name>A0ABP0BWF4_9PEZI</name>
<sequence>MPGRITTSMTAMETIVQVEFCDCSNLYEFPELSETMLSQYTTTQVELFNLLTKVETQSLSQAQAHASTHSQDPGKAIYITSTGTSSPTLAPDWRCLLERTVVSALLDDGALYKEFRSASQDKTHATRASTKAFVQTLQPQIVELCALYRDELMDAIRETSVDASVDSIVLGGSYDDCSMEDDHDQGRYENQDGSSL</sequence>
<comment type="caution">
    <text evidence="1">The sequence shown here is derived from an EMBL/GenBank/DDBJ whole genome shotgun (WGS) entry which is preliminary data.</text>
</comment>
<dbReference type="EMBL" id="CAWUHC010000045">
    <property type="protein sequence ID" value="CAK7223725.1"/>
    <property type="molecule type" value="Genomic_DNA"/>
</dbReference>
<protein>
    <submittedName>
        <fullName evidence="1">Uncharacterized protein</fullName>
    </submittedName>
</protein>
<keyword evidence="2" id="KW-1185">Reference proteome</keyword>
<evidence type="ECO:0000313" key="1">
    <source>
        <dbReference type="EMBL" id="CAK7223725.1"/>
    </source>
</evidence>
<organism evidence="1 2">
    <name type="scientific">Sporothrix bragantina</name>
    <dbReference type="NCBI Taxonomy" id="671064"/>
    <lineage>
        <taxon>Eukaryota</taxon>
        <taxon>Fungi</taxon>
        <taxon>Dikarya</taxon>
        <taxon>Ascomycota</taxon>
        <taxon>Pezizomycotina</taxon>
        <taxon>Sordariomycetes</taxon>
        <taxon>Sordariomycetidae</taxon>
        <taxon>Ophiostomatales</taxon>
        <taxon>Ophiostomataceae</taxon>
        <taxon>Sporothrix</taxon>
    </lineage>
</organism>
<proteinExistence type="predicted"/>